<sequence>MKYTMYNELNTSTRVLMGPGPSDAHPRVLKAMATPLIGHLDPEFVTIMDEVKTMVQETFITKNHLTFVVSAPGSAGMETCLVNLLEPGDEAIICINGVFGGRMVDIAERCGATVHRIEKEWGTVVTKEDVKKALDICPKPKLVALVHAETSTGALQPLKEISDLVHNAGGLLMVDAVTSYCGMELKVDEWGIDAIYTGTQKCLSAPPGLSPVSFSDRAVKALENRKTKVQSWFLDLSLVKNYWGGAKRAYHHTAPVSSVYALRESLRIVLEEGLENRWKRHQEVHQVLKEKLENLGFRYLVEKQYRLPNLNSVFLPEGNDEALIRSKLLNDYNIEVGGGLGAFAGKIWRIGIMGESCTLNHVNMLTSALEDIKEFKR</sequence>
<accession>A0ABU5ZYR7</accession>
<comment type="caution">
    <text evidence="7">The sequence shown here is derived from an EMBL/GenBank/DDBJ whole genome shotgun (WGS) entry which is preliminary data.</text>
</comment>
<evidence type="ECO:0000313" key="7">
    <source>
        <dbReference type="EMBL" id="MEB3347029.1"/>
    </source>
</evidence>
<proteinExistence type="inferred from homology"/>
<dbReference type="InterPro" id="IPR015421">
    <property type="entry name" value="PyrdxlP-dep_Trfase_major"/>
</dbReference>
<dbReference type="InterPro" id="IPR000192">
    <property type="entry name" value="Aminotrans_V_dom"/>
</dbReference>
<evidence type="ECO:0000256" key="2">
    <source>
        <dbReference type="ARBA" id="ARBA00009236"/>
    </source>
</evidence>
<comment type="similarity">
    <text evidence="2 4">Belongs to the class-V pyridoxal-phosphate-dependent aminotransferase family.</text>
</comment>
<feature type="domain" description="Aminotransferase class V" evidence="6">
    <location>
        <begin position="37"/>
        <end position="339"/>
    </location>
</feature>
<dbReference type="Gene3D" id="3.90.1150.10">
    <property type="entry name" value="Aspartate Aminotransferase, domain 1"/>
    <property type="match status" value="1"/>
</dbReference>
<dbReference type="PANTHER" id="PTHR21152">
    <property type="entry name" value="AMINOTRANSFERASE CLASS V"/>
    <property type="match status" value="1"/>
</dbReference>
<dbReference type="GO" id="GO:0008483">
    <property type="term" value="F:transaminase activity"/>
    <property type="evidence" value="ECO:0007669"/>
    <property type="project" value="UniProtKB-KW"/>
</dbReference>
<reference evidence="7 8" key="1">
    <citation type="journal article" date="2013" name="Int. J. Syst. Evol. Microbiol.">
        <title>Aquimarina gracilis sp. nov., isolated from the gut microflora of a mussel, Mytilus coruscus, and emended description of Aquimarina spongiae.</title>
        <authorList>
            <person name="Park S.C."/>
            <person name="Choe H.N."/>
            <person name="Baik K.S."/>
            <person name="Seong C.N."/>
        </authorList>
    </citation>
    <scope>NUCLEOTIDE SEQUENCE [LARGE SCALE GENOMIC DNA]</scope>
    <source>
        <strain evidence="7 8">PSC32</strain>
    </source>
</reference>
<organism evidence="7 8">
    <name type="scientific">Aquimarina gracilis</name>
    <dbReference type="NCBI Taxonomy" id="874422"/>
    <lineage>
        <taxon>Bacteria</taxon>
        <taxon>Pseudomonadati</taxon>
        <taxon>Bacteroidota</taxon>
        <taxon>Flavobacteriia</taxon>
        <taxon>Flavobacteriales</taxon>
        <taxon>Flavobacteriaceae</taxon>
        <taxon>Aquimarina</taxon>
    </lineage>
</organism>
<dbReference type="Pfam" id="PF00266">
    <property type="entry name" value="Aminotran_5"/>
    <property type="match status" value="1"/>
</dbReference>
<evidence type="ECO:0000313" key="8">
    <source>
        <dbReference type="Proteomes" id="UP001327027"/>
    </source>
</evidence>
<dbReference type="PROSITE" id="PS00595">
    <property type="entry name" value="AA_TRANSFER_CLASS_5"/>
    <property type="match status" value="1"/>
</dbReference>
<dbReference type="InterPro" id="IPR024169">
    <property type="entry name" value="SP_NH2Trfase/AEP_transaminase"/>
</dbReference>
<dbReference type="RefSeq" id="WP_324181050.1">
    <property type="nucleotide sequence ID" value="NZ_BAABAW010000020.1"/>
</dbReference>
<dbReference type="InterPro" id="IPR015424">
    <property type="entry name" value="PyrdxlP-dep_Trfase"/>
</dbReference>
<keyword evidence="7" id="KW-0808">Transferase</keyword>
<evidence type="ECO:0000259" key="6">
    <source>
        <dbReference type="Pfam" id="PF00266"/>
    </source>
</evidence>
<evidence type="ECO:0000256" key="5">
    <source>
        <dbReference type="RuleBase" id="RU004504"/>
    </source>
</evidence>
<dbReference type="CDD" id="cd06451">
    <property type="entry name" value="AGAT_like"/>
    <property type="match status" value="1"/>
</dbReference>
<dbReference type="Proteomes" id="UP001327027">
    <property type="component" value="Unassembled WGS sequence"/>
</dbReference>
<name>A0ABU5ZYR7_9FLAO</name>
<keyword evidence="3" id="KW-0663">Pyridoxal phosphate</keyword>
<dbReference type="SUPFAM" id="SSF53383">
    <property type="entry name" value="PLP-dependent transferases"/>
    <property type="match status" value="1"/>
</dbReference>
<keyword evidence="7" id="KW-0032">Aminotransferase</keyword>
<keyword evidence="8" id="KW-1185">Reference proteome</keyword>
<dbReference type="InterPro" id="IPR015422">
    <property type="entry name" value="PyrdxlP-dep_Trfase_small"/>
</dbReference>
<evidence type="ECO:0000256" key="4">
    <source>
        <dbReference type="RuleBase" id="RU004075"/>
    </source>
</evidence>
<gene>
    <name evidence="7" type="ORF">U6A24_16270</name>
</gene>
<protein>
    <submittedName>
        <fullName evidence="7">Alanine--glyoxylate aminotransferase family protein</fullName>
    </submittedName>
</protein>
<comment type="cofactor">
    <cofactor evidence="1 5">
        <name>pyridoxal 5'-phosphate</name>
        <dbReference type="ChEBI" id="CHEBI:597326"/>
    </cofactor>
</comment>
<dbReference type="PIRSF" id="PIRSF000524">
    <property type="entry name" value="SPT"/>
    <property type="match status" value="1"/>
</dbReference>
<dbReference type="PANTHER" id="PTHR21152:SF40">
    <property type="entry name" value="ALANINE--GLYOXYLATE AMINOTRANSFERASE"/>
    <property type="match status" value="1"/>
</dbReference>
<dbReference type="Gene3D" id="3.40.640.10">
    <property type="entry name" value="Type I PLP-dependent aspartate aminotransferase-like (Major domain)"/>
    <property type="match status" value="1"/>
</dbReference>
<evidence type="ECO:0000256" key="1">
    <source>
        <dbReference type="ARBA" id="ARBA00001933"/>
    </source>
</evidence>
<dbReference type="InterPro" id="IPR020578">
    <property type="entry name" value="Aminotrans_V_PyrdxlP_BS"/>
</dbReference>
<dbReference type="EMBL" id="JAYKLX010000007">
    <property type="protein sequence ID" value="MEB3347029.1"/>
    <property type="molecule type" value="Genomic_DNA"/>
</dbReference>
<evidence type="ECO:0000256" key="3">
    <source>
        <dbReference type="ARBA" id="ARBA00022898"/>
    </source>
</evidence>